<name>A0A7C8Z7C6_OPUST</name>
<keyword evidence="1" id="KW-1133">Transmembrane helix</keyword>
<proteinExistence type="predicted"/>
<reference evidence="2" key="1">
    <citation type="journal article" date="2013" name="J. Plant Res.">
        <title>Effect of fungi and light on seed germination of three Opuntia species from semiarid lands of central Mexico.</title>
        <authorList>
            <person name="Delgado-Sanchez P."/>
            <person name="Jimenez-Bremont J.F."/>
            <person name="Guerrero-Gonzalez Mde L."/>
            <person name="Flores J."/>
        </authorList>
    </citation>
    <scope>NUCLEOTIDE SEQUENCE</scope>
    <source>
        <tissue evidence="2">Cladode</tissue>
    </source>
</reference>
<keyword evidence="1" id="KW-0472">Membrane</keyword>
<evidence type="ECO:0000313" key="2">
    <source>
        <dbReference type="EMBL" id="MBA4635253.1"/>
    </source>
</evidence>
<dbReference type="EMBL" id="GISG01094431">
    <property type="protein sequence ID" value="MBA4635253.1"/>
    <property type="molecule type" value="Transcribed_RNA"/>
</dbReference>
<evidence type="ECO:0000256" key="1">
    <source>
        <dbReference type="SAM" id="Phobius"/>
    </source>
</evidence>
<dbReference type="AlphaFoldDB" id="A0A7C8Z7C6"/>
<protein>
    <submittedName>
        <fullName evidence="2">Uncharacterized protein</fullName>
    </submittedName>
</protein>
<keyword evidence="1" id="KW-0812">Transmembrane</keyword>
<feature type="transmembrane region" description="Helical" evidence="1">
    <location>
        <begin position="25"/>
        <end position="48"/>
    </location>
</feature>
<reference evidence="2" key="2">
    <citation type="submission" date="2020-07" db="EMBL/GenBank/DDBJ databases">
        <authorList>
            <person name="Vera ALvarez R."/>
            <person name="Arias-Moreno D.M."/>
            <person name="Jimenez-Jacinto V."/>
            <person name="Jimenez-Bremont J.F."/>
            <person name="Swaminathan K."/>
            <person name="Moose S.P."/>
            <person name="Guerrero-Gonzalez M.L."/>
            <person name="Marino-Ramirez L."/>
            <person name="Landsman D."/>
            <person name="Rodriguez-Kessler M."/>
            <person name="Delgado-Sanchez P."/>
        </authorList>
    </citation>
    <scope>NUCLEOTIDE SEQUENCE</scope>
    <source>
        <tissue evidence="2">Cladode</tissue>
    </source>
</reference>
<sequence>MHKRYRINILLHQPIISTSQHQLRFGFIISAYLFLLPFFWAFIFLPLFPSSIAHTFFFFQLSTRNSHVLIFLSAECWQREWVTKVEPFIARYLFQLTSPSLRSCDGGPSMDPIQEPKDMLGGLNFNPKVKKQVQALFTQTPILPGYSSMYKSGFVYLLEGNPEGVISCTHHPLKA</sequence>
<accession>A0A7C8Z7C6</accession>
<organism evidence="2">
    <name type="scientific">Opuntia streptacantha</name>
    <name type="common">Prickly pear cactus</name>
    <name type="synonym">Opuntia cardona</name>
    <dbReference type="NCBI Taxonomy" id="393608"/>
    <lineage>
        <taxon>Eukaryota</taxon>
        <taxon>Viridiplantae</taxon>
        <taxon>Streptophyta</taxon>
        <taxon>Embryophyta</taxon>
        <taxon>Tracheophyta</taxon>
        <taxon>Spermatophyta</taxon>
        <taxon>Magnoliopsida</taxon>
        <taxon>eudicotyledons</taxon>
        <taxon>Gunneridae</taxon>
        <taxon>Pentapetalae</taxon>
        <taxon>Caryophyllales</taxon>
        <taxon>Cactineae</taxon>
        <taxon>Cactaceae</taxon>
        <taxon>Opuntioideae</taxon>
        <taxon>Opuntia</taxon>
    </lineage>
</organism>